<protein>
    <submittedName>
        <fullName evidence="2">Uncharacterized protein</fullName>
    </submittedName>
</protein>
<organism evidence="2 3">
    <name type="scientific">Caerostris extrusa</name>
    <name type="common">Bark spider</name>
    <name type="synonym">Caerostris bankana</name>
    <dbReference type="NCBI Taxonomy" id="172846"/>
    <lineage>
        <taxon>Eukaryota</taxon>
        <taxon>Metazoa</taxon>
        <taxon>Ecdysozoa</taxon>
        <taxon>Arthropoda</taxon>
        <taxon>Chelicerata</taxon>
        <taxon>Arachnida</taxon>
        <taxon>Araneae</taxon>
        <taxon>Araneomorphae</taxon>
        <taxon>Entelegynae</taxon>
        <taxon>Araneoidea</taxon>
        <taxon>Araneidae</taxon>
        <taxon>Caerostris</taxon>
    </lineage>
</organism>
<reference evidence="2 3" key="1">
    <citation type="submission" date="2021-06" db="EMBL/GenBank/DDBJ databases">
        <title>Caerostris extrusa draft genome.</title>
        <authorList>
            <person name="Kono N."/>
            <person name="Arakawa K."/>
        </authorList>
    </citation>
    <scope>NUCLEOTIDE SEQUENCE [LARGE SCALE GENOMIC DNA]</scope>
</reference>
<keyword evidence="3" id="KW-1185">Reference proteome</keyword>
<feature type="region of interest" description="Disordered" evidence="1">
    <location>
        <begin position="43"/>
        <end position="65"/>
    </location>
</feature>
<dbReference type="Proteomes" id="UP001054945">
    <property type="component" value="Unassembled WGS sequence"/>
</dbReference>
<proteinExistence type="predicted"/>
<dbReference type="AlphaFoldDB" id="A0AAV4SF07"/>
<accession>A0AAV4SF07</accession>
<name>A0AAV4SF07_CAEEX</name>
<comment type="caution">
    <text evidence="2">The sequence shown here is derived from an EMBL/GenBank/DDBJ whole genome shotgun (WGS) entry which is preliminary data.</text>
</comment>
<sequence>MRQKCLLPFLPRRLFQYPPALKPKTRIEETGARRAFQEIKTKGREKSILESPLAANKDGPTPSLPARQVNLLAPGLRPMGEPEKNTFHAN</sequence>
<evidence type="ECO:0000313" key="2">
    <source>
        <dbReference type="EMBL" id="GIY31776.1"/>
    </source>
</evidence>
<evidence type="ECO:0000313" key="3">
    <source>
        <dbReference type="Proteomes" id="UP001054945"/>
    </source>
</evidence>
<dbReference type="EMBL" id="BPLR01009425">
    <property type="protein sequence ID" value="GIY31776.1"/>
    <property type="molecule type" value="Genomic_DNA"/>
</dbReference>
<evidence type="ECO:0000256" key="1">
    <source>
        <dbReference type="SAM" id="MobiDB-lite"/>
    </source>
</evidence>
<gene>
    <name evidence="2" type="ORF">CEXT_342971</name>
</gene>